<dbReference type="Pfam" id="PF13365">
    <property type="entry name" value="Trypsin_2"/>
    <property type="match status" value="1"/>
</dbReference>
<dbReference type="RefSeq" id="WP_215614341.1">
    <property type="nucleotide sequence ID" value="NZ_CP076135.1"/>
</dbReference>
<reference evidence="4" key="1">
    <citation type="submission" date="2021-06" db="EMBL/GenBank/DDBJ databases">
        <title>Bradyrhizobium sp. S2-11-2 Genome sequencing.</title>
        <authorList>
            <person name="Jin L."/>
        </authorList>
    </citation>
    <scope>NUCLEOTIDE SEQUENCE</scope>
    <source>
        <strain evidence="4">S2-11-2</strain>
    </source>
</reference>
<protein>
    <submittedName>
        <fullName evidence="4">Serine protease</fullName>
    </submittedName>
</protein>
<dbReference type="InterPro" id="IPR009003">
    <property type="entry name" value="Peptidase_S1_PA"/>
</dbReference>
<dbReference type="KEGG" id="bsei:KMZ68_02520"/>
<feature type="signal peptide" evidence="3">
    <location>
        <begin position="1"/>
        <end position="22"/>
    </location>
</feature>
<dbReference type="EMBL" id="CP076135">
    <property type="protein sequence ID" value="QWG18787.1"/>
    <property type="molecule type" value="Genomic_DNA"/>
</dbReference>
<evidence type="ECO:0000313" key="4">
    <source>
        <dbReference type="EMBL" id="QWG18787.1"/>
    </source>
</evidence>
<name>A0A975NPB4_9BRAD</name>
<evidence type="ECO:0000256" key="2">
    <source>
        <dbReference type="ARBA" id="ARBA00022801"/>
    </source>
</evidence>
<evidence type="ECO:0000256" key="3">
    <source>
        <dbReference type="SAM" id="SignalP"/>
    </source>
</evidence>
<organism evidence="4 5">
    <name type="scientific">Bradyrhizobium sediminis</name>
    <dbReference type="NCBI Taxonomy" id="2840469"/>
    <lineage>
        <taxon>Bacteria</taxon>
        <taxon>Pseudomonadati</taxon>
        <taxon>Pseudomonadota</taxon>
        <taxon>Alphaproteobacteria</taxon>
        <taxon>Hyphomicrobiales</taxon>
        <taxon>Nitrobacteraceae</taxon>
        <taxon>Bradyrhizobium</taxon>
    </lineage>
</organism>
<dbReference type="PRINTS" id="PR00834">
    <property type="entry name" value="PROTEASES2C"/>
</dbReference>
<keyword evidence="2" id="KW-0378">Hydrolase</keyword>
<dbReference type="PANTHER" id="PTHR43343">
    <property type="entry name" value="PEPTIDASE S12"/>
    <property type="match status" value="1"/>
</dbReference>
<keyword evidence="1 4" id="KW-0645">Protease</keyword>
<dbReference type="SUPFAM" id="SSF50494">
    <property type="entry name" value="Trypsin-like serine proteases"/>
    <property type="match status" value="1"/>
</dbReference>
<dbReference type="GO" id="GO:0006508">
    <property type="term" value="P:proteolysis"/>
    <property type="evidence" value="ECO:0007669"/>
    <property type="project" value="UniProtKB-KW"/>
</dbReference>
<dbReference type="Proteomes" id="UP000680805">
    <property type="component" value="Chromosome"/>
</dbReference>
<proteinExistence type="predicted"/>
<gene>
    <name evidence="4" type="ORF">KMZ68_02520</name>
</gene>
<sequence length="391" mass="42239">MKRAVLSAFIAVALMDTALAQADLVGKALPASPENANILSLESTPELYDMGGLGNALVTKYAGVKLADAPYVSRGRHDSEIYRLLSPSVVIVVTDTSIGSGSYIGLGDAVLTNWHVVKGFQKVGLLFKPPTEGSKPSEADFEIAQVVKIDPGHDLALLRVASAPRDTKPIVLGSEADIQVGADVHAIGHPTGEAWTYTKGFISQYRKDYEWRDEEGSHKASVIQTQTPINPGNSGGPLLSDDGKLIGVNAFKAKGEALNFAISIADVQAFLAKAGQPIPAKAPATCKSVKLYEGRDRQNTAVLVQFDTNCDGKADYSFVTPDDLTKPISTHLDINFDGKTDISVEDRNRDQKWDISFHDVDFDRKIDLVGYHPDGKLTPSRLDKYIPGTRY</sequence>
<dbReference type="Gene3D" id="2.40.10.120">
    <property type="match status" value="1"/>
</dbReference>
<dbReference type="PANTHER" id="PTHR43343:SF3">
    <property type="entry name" value="PROTEASE DO-LIKE 8, CHLOROPLASTIC"/>
    <property type="match status" value="1"/>
</dbReference>
<evidence type="ECO:0000256" key="1">
    <source>
        <dbReference type="ARBA" id="ARBA00022670"/>
    </source>
</evidence>
<dbReference type="AlphaFoldDB" id="A0A975NPB4"/>
<dbReference type="InterPro" id="IPR051201">
    <property type="entry name" value="Chloro_Bact_Ser_Proteases"/>
</dbReference>
<accession>A0A975NPB4</accession>
<keyword evidence="3" id="KW-0732">Signal</keyword>
<dbReference type="GO" id="GO:0004252">
    <property type="term" value="F:serine-type endopeptidase activity"/>
    <property type="evidence" value="ECO:0007669"/>
    <property type="project" value="InterPro"/>
</dbReference>
<dbReference type="InterPro" id="IPR001940">
    <property type="entry name" value="Peptidase_S1C"/>
</dbReference>
<evidence type="ECO:0000313" key="5">
    <source>
        <dbReference type="Proteomes" id="UP000680805"/>
    </source>
</evidence>
<feature type="chain" id="PRO_5037225521" evidence="3">
    <location>
        <begin position="23"/>
        <end position="391"/>
    </location>
</feature>